<dbReference type="OrthoDB" id="337038at2759"/>
<proteinExistence type="predicted"/>
<dbReference type="Proteomes" id="UP000030669">
    <property type="component" value="Unassembled WGS sequence"/>
</dbReference>
<evidence type="ECO:0000313" key="4">
    <source>
        <dbReference type="Proteomes" id="UP000030669"/>
    </source>
</evidence>
<evidence type="ECO:0000313" key="3">
    <source>
        <dbReference type="EMBL" id="EPQ60852.1"/>
    </source>
</evidence>
<dbReference type="PRINTS" id="PR00837">
    <property type="entry name" value="V5TPXLIKE"/>
</dbReference>
<sequence length="312" mass="31247">MKSQSSDMDTVIAKACGTSTAAHSTPSPSATQTVIAVPSKASEVLTTSARTTSTVPASSSTVTISSSPVSNTTSSVQTISSSSSSSSVPPSSSSVPATSSSALVNEAPVIASPTSSFTPTTPTAPPPPTTSSSFTPEQTSSSTPPPAPSSSSSSNPGSGSGSSSGSGSTSGSDIDQYLSTHNSVRAQHGASPLTWSDDLAGKAQQWANGCDFKHSGGSLGPFGENLAAGTGDSYGIASAVKSWTDEASQYDPTNPQASHFTQVVWKGSTQVGCAVQLCDGIFSASFGKAKFYVCEYSPQGNIIGQFAQNVQV</sequence>
<gene>
    <name evidence="3" type="ORF">GLOTRDRAFT_124596</name>
</gene>
<dbReference type="OMA" id="NHNVHRS"/>
<feature type="compositionally biased region" description="Low complexity" evidence="1">
    <location>
        <begin position="47"/>
        <end position="101"/>
    </location>
</feature>
<dbReference type="RefSeq" id="XP_007861165.1">
    <property type="nucleotide sequence ID" value="XM_007862974.1"/>
</dbReference>
<feature type="compositionally biased region" description="Low complexity" evidence="1">
    <location>
        <begin position="130"/>
        <end position="142"/>
    </location>
</feature>
<dbReference type="Pfam" id="PF00188">
    <property type="entry name" value="CAP"/>
    <property type="match status" value="1"/>
</dbReference>
<reference evidence="3 4" key="1">
    <citation type="journal article" date="2012" name="Science">
        <title>The Paleozoic origin of enzymatic lignin decomposition reconstructed from 31 fungal genomes.</title>
        <authorList>
            <person name="Floudas D."/>
            <person name="Binder M."/>
            <person name="Riley R."/>
            <person name="Barry K."/>
            <person name="Blanchette R.A."/>
            <person name="Henrissat B."/>
            <person name="Martinez A.T."/>
            <person name="Otillar R."/>
            <person name="Spatafora J.W."/>
            <person name="Yadav J.S."/>
            <person name="Aerts A."/>
            <person name="Benoit I."/>
            <person name="Boyd A."/>
            <person name="Carlson A."/>
            <person name="Copeland A."/>
            <person name="Coutinho P.M."/>
            <person name="de Vries R.P."/>
            <person name="Ferreira P."/>
            <person name="Findley K."/>
            <person name="Foster B."/>
            <person name="Gaskell J."/>
            <person name="Glotzer D."/>
            <person name="Gorecki P."/>
            <person name="Heitman J."/>
            <person name="Hesse C."/>
            <person name="Hori C."/>
            <person name="Igarashi K."/>
            <person name="Jurgens J.A."/>
            <person name="Kallen N."/>
            <person name="Kersten P."/>
            <person name="Kohler A."/>
            <person name="Kuees U."/>
            <person name="Kumar T.K.A."/>
            <person name="Kuo A."/>
            <person name="LaButti K."/>
            <person name="Larrondo L.F."/>
            <person name="Lindquist E."/>
            <person name="Ling A."/>
            <person name="Lombard V."/>
            <person name="Lucas S."/>
            <person name="Lundell T."/>
            <person name="Martin R."/>
            <person name="McLaughlin D.J."/>
            <person name="Morgenstern I."/>
            <person name="Morin E."/>
            <person name="Murat C."/>
            <person name="Nagy L.G."/>
            <person name="Nolan M."/>
            <person name="Ohm R.A."/>
            <person name="Patyshakuliyeva A."/>
            <person name="Rokas A."/>
            <person name="Ruiz-Duenas F.J."/>
            <person name="Sabat G."/>
            <person name="Salamov A."/>
            <person name="Samejima M."/>
            <person name="Schmutz J."/>
            <person name="Slot J.C."/>
            <person name="St John F."/>
            <person name="Stenlid J."/>
            <person name="Sun H."/>
            <person name="Sun S."/>
            <person name="Syed K."/>
            <person name="Tsang A."/>
            <person name="Wiebenga A."/>
            <person name="Young D."/>
            <person name="Pisabarro A."/>
            <person name="Eastwood D.C."/>
            <person name="Martin F."/>
            <person name="Cullen D."/>
            <person name="Grigoriev I.V."/>
            <person name="Hibbett D.S."/>
        </authorList>
    </citation>
    <scope>NUCLEOTIDE SEQUENCE [LARGE SCALE GENOMIC DNA]</scope>
    <source>
        <strain evidence="3 4">ATCC 11539</strain>
    </source>
</reference>
<dbReference type="SMART" id="SM00198">
    <property type="entry name" value="SCP"/>
    <property type="match status" value="1"/>
</dbReference>
<name>S7QN59_GLOTA</name>
<dbReference type="Gene3D" id="3.40.33.10">
    <property type="entry name" value="CAP"/>
    <property type="match status" value="1"/>
</dbReference>
<evidence type="ECO:0000259" key="2">
    <source>
        <dbReference type="SMART" id="SM00198"/>
    </source>
</evidence>
<dbReference type="InterPro" id="IPR001283">
    <property type="entry name" value="CRISP-related"/>
</dbReference>
<dbReference type="SUPFAM" id="SSF55797">
    <property type="entry name" value="PR-1-like"/>
    <property type="match status" value="1"/>
</dbReference>
<dbReference type="EMBL" id="KB469296">
    <property type="protein sequence ID" value="EPQ60852.1"/>
    <property type="molecule type" value="Genomic_DNA"/>
</dbReference>
<accession>S7QN59</accession>
<dbReference type="eggNOG" id="KOG3017">
    <property type="taxonomic scope" value="Eukaryota"/>
</dbReference>
<dbReference type="InterPro" id="IPR035940">
    <property type="entry name" value="CAP_sf"/>
</dbReference>
<keyword evidence="4" id="KW-1185">Reference proteome</keyword>
<dbReference type="InterPro" id="IPR014044">
    <property type="entry name" value="CAP_dom"/>
</dbReference>
<evidence type="ECO:0000256" key="1">
    <source>
        <dbReference type="SAM" id="MobiDB-lite"/>
    </source>
</evidence>
<dbReference type="KEGG" id="gtr:GLOTRDRAFT_124596"/>
<feature type="domain" description="SCP" evidence="2">
    <location>
        <begin position="172"/>
        <end position="304"/>
    </location>
</feature>
<dbReference type="PANTHER" id="PTHR10334">
    <property type="entry name" value="CYSTEINE-RICH SECRETORY PROTEIN-RELATED"/>
    <property type="match status" value="1"/>
</dbReference>
<protein>
    <submittedName>
        <fullName evidence="3">PR-1-like protein</fullName>
    </submittedName>
</protein>
<dbReference type="AlphaFoldDB" id="S7QN59"/>
<dbReference type="HOGENOM" id="CLU_035730_3_3_1"/>
<feature type="region of interest" description="Disordered" evidence="1">
    <location>
        <begin position="47"/>
        <end position="176"/>
    </location>
</feature>
<organism evidence="3 4">
    <name type="scientific">Gloeophyllum trabeum (strain ATCC 11539 / FP-39264 / Madison 617)</name>
    <name type="common">Brown rot fungus</name>
    <dbReference type="NCBI Taxonomy" id="670483"/>
    <lineage>
        <taxon>Eukaryota</taxon>
        <taxon>Fungi</taxon>
        <taxon>Dikarya</taxon>
        <taxon>Basidiomycota</taxon>
        <taxon>Agaricomycotina</taxon>
        <taxon>Agaricomycetes</taxon>
        <taxon>Gloeophyllales</taxon>
        <taxon>Gloeophyllaceae</taxon>
        <taxon>Gloeophyllum</taxon>
    </lineage>
</organism>
<dbReference type="GeneID" id="19301115"/>
<feature type="compositionally biased region" description="Low complexity" evidence="1">
    <location>
        <begin position="112"/>
        <end position="121"/>
    </location>
</feature>